<evidence type="ECO:0000259" key="7">
    <source>
        <dbReference type="Pfam" id="PF13861"/>
    </source>
</evidence>
<evidence type="ECO:0000313" key="8">
    <source>
        <dbReference type="EMBL" id="ARO88025.1"/>
    </source>
</evidence>
<keyword evidence="8" id="KW-0969">Cilium</keyword>
<evidence type="ECO:0000256" key="4">
    <source>
        <dbReference type="ARBA" id="ARBA00024746"/>
    </source>
</evidence>
<dbReference type="Proteomes" id="UP000012179">
    <property type="component" value="Chromosome"/>
</dbReference>
<protein>
    <recommendedName>
        <fullName evidence="2 5">Basal-body rod modification protein FlgD</fullName>
    </recommendedName>
</protein>
<dbReference type="OrthoDB" id="9785233at2"/>
<evidence type="ECO:0000256" key="2">
    <source>
        <dbReference type="ARBA" id="ARBA00016013"/>
    </source>
</evidence>
<dbReference type="InterPro" id="IPR025965">
    <property type="entry name" value="FlgD/Vpr_Ig-like"/>
</dbReference>
<keyword evidence="8" id="KW-0282">Flagellum</keyword>
<dbReference type="GO" id="GO:0044781">
    <property type="term" value="P:bacterial-type flagellum organization"/>
    <property type="evidence" value="ECO:0007669"/>
    <property type="project" value="UniProtKB-UniRule"/>
</dbReference>
<evidence type="ECO:0000256" key="3">
    <source>
        <dbReference type="ARBA" id="ARBA00022795"/>
    </source>
</evidence>
<dbReference type="InterPro" id="IPR025963">
    <property type="entry name" value="FLgD_Tudor"/>
</dbReference>
<comment type="similarity">
    <text evidence="1 5">Belongs to the FlgD family.</text>
</comment>
<accession>A0A1W6SQF6</accession>
<feature type="domain" description="FlgD Tudor-like" evidence="7">
    <location>
        <begin position="87"/>
        <end position="219"/>
    </location>
</feature>
<dbReference type="InterPro" id="IPR005648">
    <property type="entry name" value="FlgD"/>
</dbReference>
<proteinExistence type="inferred from homology"/>
<evidence type="ECO:0000256" key="5">
    <source>
        <dbReference type="RuleBase" id="RU362076"/>
    </source>
</evidence>
<dbReference type="RefSeq" id="WP_004175445.1">
    <property type="nucleotide sequence ID" value="NZ_CP021106.3"/>
</dbReference>
<keyword evidence="8" id="KW-0966">Cell projection</keyword>
<dbReference type="Gene3D" id="2.60.40.4070">
    <property type="match status" value="1"/>
</dbReference>
<dbReference type="Pfam" id="PF13860">
    <property type="entry name" value="FlgD_ig"/>
    <property type="match status" value="1"/>
</dbReference>
<dbReference type="AlphaFoldDB" id="A0A1W6SQF6"/>
<comment type="function">
    <text evidence="4 5">Required for flagellar hook formation. May act as a scaffolding protein.</text>
</comment>
<dbReference type="Pfam" id="PF13861">
    <property type="entry name" value="FLgD_tudor"/>
    <property type="match status" value="1"/>
</dbReference>
<organism evidence="8 9">
    <name type="scientific">Nitrosospira lacus</name>
    <dbReference type="NCBI Taxonomy" id="1288494"/>
    <lineage>
        <taxon>Bacteria</taxon>
        <taxon>Pseudomonadati</taxon>
        <taxon>Pseudomonadota</taxon>
        <taxon>Betaproteobacteria</taxon>
        <taxon>Nitrosomonadales</taxon>
        <taxon>Nitrosomonadaceae</taxon>
        <taxon>Nitrosospira</taxon>
    </lineage>
</organism>
<dbReference type="Pfam" id="PF03963">
    <property type="entry name" value="FlgD"/>
    <property type="match status" value="1"/>
</dbReference>
<evidence type="ECO:0000313" key="9">
    <source>
        <dbReference type="Proteomes" id="UP000012179"/>
    </source>
</evidence>
<keyword evidence="3 5" id="KW-1005">Bacterial flagellum biogenesis</keyword>
<dbReference type="Gene3D" id="2.30.30.910">
    <property type="match status" value="1"/>
</dbReference>
<reference evidence="8 9" key="1">
    <citation type="journal article" date="2015" name="Int. J. Syst. Evol. Microbiol.">
        <title>Nitrosospira lacus sp. nov., a psychrotolerant, ammonia-oxidizing bacterium from sandy lake sediment.</title>
        <authorList>
            <person name="Urakawa H."/>
            <person name="Garcia J.C."/>
            <person name="Nielsen J.L."/>
            <person name="Le V.Q."/>
            <person name="Kozlowski J.A."/>
            <person name="Stein L.Y."/>
            <person name="Lim C.K."/>
            <person name="Pommerening-Roser A."/>
            <person name="Martens-Habbena W."/>
            <person name="Stahl D.A."/>
            <person name="Klotz M.G."/>
        </authorList>
    </citation>
    <scope>NUCLEOTIDE SEQUENCE [LARGE SCALE GENOMIC DNA]</scope>
    <source>
        <strain evidence="8 9">APG3</strain>
    </source>
</reference>
<name>A0A1W6SQF6_9PROT</name>
<evidence type="ECO:0000256" key="1">
    <source>
        <dbReference type="ARBA" id="ARBA00010577"/>
    </source>
</evidence>
<dbReference type="eggNOG" id="COG1843">
    <property type="taxonomic scope" value="Bacteria"/>
</dbReference>
<sequence length="222" mass="22777">MSSIQDIGTASNLFASYNTNNTAKPAAEDPQDRFLKLLVTQMKNQDPLNPLDNAQVTTQLAQISTVNGIEKLNATLQGMASGITAGQSLQAAGMIGHNVLVPGSALQLAGGSGVFGVDLPQPADNVKVTIHDSTGQAVRVMDLGAQVAGPLTLQWDGMSDNGTPAADGSYTMSVSAQRGDQKVDAQTLAFGIVQGVSQGNQGVQLNVGGLGTAALSDVKQIF</sequence>
<keyword evidence="9" id="KW-1185">Reference proteome</keyword>
<gene>
    <name evidence="8" type="ORF">EBAPG3_009725</name>
</gene>
<dbReference type="EMBL" id="CP021106">
    <property type="protein sequence ID" value="ARO88025.1"/>
    <property type="molecule type" value="Genomic_DNA"/>
</dbReference>
<dbReference type="KEGG" id="nlc:EBAPG3_009725"/>
<evidence type="ECO:0000259" key="6">
    <source>
        <dbReference type="Pfam" id="PF13860"/>
    </source>
</evidence>
<dbReference type="NCBIfam" id="NF005176">
    <property type="entry name" value="PRK06655.1-1"/>
    <property type="match status" value="1"/>
</dbReference>
<feature type="domain" description="FlgD/Vpr Ig-like" evidence="6">
    <location>
        <begin position="106"/>
        <end position="180"/>
    </location>
</feature>